<protein>
    <submittedName>
        <fullName evidence="1">Uncharacterized protein</fullName>
    </submittedName>
</protein>
<gene>
    <name evidence="1" type="ORF">NMQ05_11610</name>
</gene>
<keyword evidence="2" id="KW-1185">Reference proteome</keyword>
<organism evidence="1 2">
    <name type="scientific">Microbacterium maritypicum</name>
    <name type="common">Microbacterium liquefaciens</name>
    <dbReference type="NCBI Taxonomy" id="33918"/>
    <lineage>
        <taxon>Bacteria</taxon>
        <taxon>Bacillati</taxon>
        <taxon>Actinomycetota</taxon>
        <taxon>Actinomycetes</taxon>
        <taxon>Micrococcales</taxon>
        <taxon>Microbacteriaceae</taxon>
        <taxon>Microbacterium</taxon>
    </lineage>
</organism>
<sequence>MNENPLENITAEQIDAYGVGEQPAPSSAVTALDRLVGEWTVSGGAEGVVRYEWMTGRFFLLQHVELEQFGQAITGIEVIGQLRPFGEPAGTDIVSRFYDSMGNTLDYVYELEGDRLTIWAGAQGSPAYFAGTFSDGDRVLDGAWVYPGDGGYASTMTRR</sequence>
<proteinExistence type="predicted"/>
<name>A0ACD4B2H6_MICMQ</name>
<dbReference type="Proteomes" id="UP001060245">
    <property type="component" value="Chromosome"/>
</dbReference>
<reference evidence="1" key="1">
    <citation type="submission" date="2022-07" db="EMBL/GenBank/DDBJ databases">
        <title>Complete genome of DND4.</title>
        <authorList>
            <person name="Cao G."/>
        </authorList>
    </citation>
    <scope>NUCLEOTIDE SEQUENCE</scope>
    <source>
        <strain evidence="1">DND4</strain>
    </source>
</reference>
<evidence type="ECO:0000313" key="2">
    <source>
        <dbReference type="Proteomes" id="UP001060245"/>
    </source>
</evidence>
<evidence type="ECO:0000313" key="1">
    <source>
        <dbReference type="EMBL" id="UTT51736.1"/>
    </source>
</evidence>
<dbReference type="EMBL" id="CP101471">
    <property type="protein sequence ID" value="UTT51736.1"/>
    <property type="molecule type" value="Genomic_DNA"/>
</dbReference>
<accession>A0ACD4B2H6</accession>